<comment type="caution">
    <text evidence="3">The sequence shown here is derived from an EMBL/GenBank/DDBJ whole genome shotgun (WGS) entry which is preliminary data.</text>
</comment>
<keyword evidence="2" id="KW-1133">Transmembrane helix</keyword>
<evidence type="ECO:0000256" key="1">
    <source>
        <dbReference type="SAM" id="MobiDB-lite"/>
    </source>
</evidence>
<keyword evidence="4" id="KW-1185">Reference proteome</keyword>
<evidence type="ECO:0000256" key="2">
    <source>
        <dbReference type="SAM" id="Phobius"/>
    </source>
</evidence>
<protein>
    <submittedName>
        <fullName evidence="3">Uncharacterized protein</fullName>
    </submittedName>
</protein>
<proteinExistence type="predicted"/>
<feature type="region of interest" description="Disordered" evidence="1">
    <location>
        <begin position="139"/>
        <end position="164"/>
    </location>
</feature>
<keyword evidence="2" id="KW-0812">Transmembrane</keyword>
<dbReference type="AlphaFoldDB" id="A0AAE0G1L8"/>
<evidence type="ECO:0000313" key="3">
    <source>
        <dbReference type="EMBL" id="KAK3269992.1"/>
    </source>
</evidence>
<evidence type="ECO:0000313" key="4">
    <source>
        <dbReference type="Proteomes" id="UP001190700"/>
    </source>
</evidence>
<feature type="region of interest" description="Disordered" evidence="1">
    <location>
        <begin position="449"/>
        <end position="468"/>
    </location>
</feature>
<dbReference type="EMBL" id="LGRX02010622">
    <property type="protein sequence ID" value="KAK3269992.1"/>
    <property type="molecule type" value="Genomic_DNA"/>
</dbReference>
<sequence length="551" mass="61634">LRASTDIECFSATWWVGAGISGCTVAMFVVGFPMGLFLLMRSQQCDQLVRVHRDDVRHFLDVVPQNLWSAATEDTMAHITSEFQIHQKGRVSVLSGLAPMGMVWRARSYIKRVISTNSLITKRAGSKSILQLNGLAHPSKRAVERGRSPPSEAGAEGCDDPSAQYVGSDSGNLLDLDLYINTDVFREVEPEQKHREDEGRVSMERRLPLKARDAALRIGRSWLKNAAANLMKRSILVSMGETGRESLMEFQNGERFRVLVLEMEDAGKETVRRRPVTRLYQTFSRVALGQFFTPFKQELYFWQCWEILRRVLQTGFVLVVEMFTSAQFAMVYAVLISVLALALHTQFNPYMLPSMGMLQLLLLVSQFLIQMGILTSEMIEHEGTQQAVGFFLLVFQTVILTAACFLIYPAFAPVATILWAKCPPAVVVFHRVGSTLTVFSRKASAQSPLIGRPMDSETGTHSPARTPAQTTCLQQEQQWTRNPIGPEMSVDIPAVEGSNCLELAHSSGDQILNVMLSPADGLQWNEHSAGVTSQTQNRECQPMEMLQYETF</sequence>
<feature type="non-terminal residue" evidence="3">
    <location>
        <position position="1"/>
    </location>
</feature>
<accession>A0AAE0G1L8</accession>
<organism evidence="3 4">
    <name type="scientific">Cymbomonas tetramitiformis</name>
    <dbReference type="NCBI Taxonomy" id="36881"/>
    <lineage>
        <taxon>Eukaryota</taxon>
        <taxon>Viridiplantae</taxon>
        <taxon>Chlorophyta</taxon>
        <taxon>Pyramimonadophyceae</taxon>
        <taxon>Pyramimonadales</taxon>
        <taxon>Pyramimonadaceae</taxon>
        <taxon>Cymbomonas</taxon>
    </lineage>
</organism>
<keyword evidence="2" id="KW-0472">Membrane</keyword>
<feature type="transmembrane region" description="Helical" evidence="2">
    <location>
        <begin position="387"/>
        <end position="411"/>
    </location>
</feature>
<feature type="compositionally biased region" description="Polar residues" evidence="1">
    <location>
        <begin position="457"/>
        <end position="468"/>
    </location>
</feature>
<reference evidence="3 4" key="1">
    <citation type="journal article" date="2015" name="Genome Biol. Evol.">
        <title>Comparative Genomics of a Bacterivorous Green Alga Reveals Evolutionary Causalities and Consequences of Phago-Mixotrophic Mode of Nutrition.</title>
        <authorList>
            <person name="Burns J.A."/>
            <person name="Paasch A."/>
            <person name="Narechania A."/>
            <person name="Kim E."/>
        </authorList>
    </citation>
    <scope>NUCLEOTIDE SEQUENCE [LARGE SCALE GENOMIC DNA]</scope>
    <source>
        <strain evidence="3 4">PLY_AMNH</strain>
    </source>
</reference>
<feature type="transmembrane region" description="Helical" evidence="2">
    <location>
        <begin position="12"/>
        <end position="40"/>
    </location>
</feature>
<name>A0AAE0G1L8_9CHLO</name>
<gene>
    <name evidence="3" type="ORF">CYMTET_21587</name>
</gene>
<feature type="transmembrane region" description="Helical" evidence="2">
    <location>
        <begin position="316"/>
        <end position="343"/>
    </location>
</feature>
<feature type="transmembrane region" description="Helical" evidence="2">
    <location>
        <begin position="355"/>
        <end position="375"/>
    </location>
</feature>
<dbReference type="Proteomes" id="UP001190700">
    <property type="component" value="Unassembled WGS sequence"/>
</dbReference>